<organism evidence="2 3">
    <name type="scientific">Clostridium chromiireducens</name>
    <dbReference type="NCBI Taxonomy" id="225345"/>
    <lineage>
        <taxon>Bacteria</taxon>
        <taxon>Bacillati</taxon>
        <taxon>Bacillota</taxon>
        <taxon>Clostridia</taxon>
        <taxon>Eubacteriales</taxon>
        <taxon>Clostridiaceae</taxon>
        <taxon>Clostridium</taxon>
    </lineage>
</organism>
<gene>
    <name evidence="2" type="ORF">GKZ28_01335</name>
</gene>
<dbReference type="InterPro" id="IPR029044">
    <property type="entry name" value="Nucleotide-diphossugar_trans"/>
</dbReference>
<evidence type="ECO:0000259" key="1">
    <source>
        <dbReference type="Pfam" id="PF00535"/>
    </source>
</evidence>
<dbReference type="Gene3D" id="3.90.550.10">
    <property type="entry name" value="Spore Coat Polysaccharide Biosynthesis Protein SpsA, Chain A"/>
    <property type="match status" value="1"/>
</dbReference>
<dbReference type="SUPFAM" id="SSF53448">
    <property type="entry name" value="Nucleotide-diphospho-sugar transferases"/>
    <property type="match status" value="1"/>
</dbReference>
<dbReference type="AlphaFoldDB" id="A0A964RIQ7"/>
<feature type="domain" description="Glycosyltransferase 2-like" evidence="1">
    <location>
        <begin position="288"/>
        <end position="415"/>
    </location>
</feature>
<comment type="caution">
    <text evidence="2">The sequence shown here is derived from an EMBL/GenBank/DDBJ whole genome shotgun (WGS) entry which is preliminary data.</text>
</comment>
<evidence type="ECO:0000313" key="3">
    <source>
        <dbReference type="Proteomes" id="UP000656077"/>
    </source>
</evidence>
<dbReference type="CDD" id="cd00761">
    <property type="entry name" value="Glyco_tranf_GTA_type"/>
    <property type="match status" value="1"/>
</dbReference>
<dbReference type="Pfam" id="PF00535">
    <property type="entry name" value="Glycos_transf_2"/>
    <property type="match status" value="1"/>
</dbReference>
<dbReference type="EMBL" id="WSRQ01000002">
    <property type="protein sequence ID" value="MVX62343.1"/>
    <property type="molecule type" value="Genomic_DNA"/>
</dbReference>
<dbReference type="Proteomes" id="UP000656077">
    <property type="component" value="Unassembled WGS sequence"/>
</dbReference>
<proteinExistence type="predicted"/>
<protein>
    <submittedName>
        <fullName evidence="2">Glycosyltransferase</fullName>
    </submittedName>
</protein>
<dbReference type="InterPro" id="IPR001173">
    <property type="entry name" value="Glyco_trans_2-like"/>
</dbReference>
<reference evidence="2" key="1">
    <citation type="submission" date="2019-12" db="EMBL/GenBank/DDBJ databases">
        <title>Microbes associate with the intestines of laboratory mice.</title>
        <authorList>
            <person name="Navarre W."/>
            <person name="Wong E."/>
        </authorList>
    </citation>
    <scope>NUCLEOTIDE SEQUENCE</scope>
    <source>
        <strain evidence="2">NM79_F5</strain>
    </source>
</reference>
<name>A0A964RIQ7_9CLOT</name>
<evidence type="ECO:0000313" key="2">
    <source>
        <dbReference type="EMBL" id="MVX62343.1"/>
    </source>
</evidence>
<sequence length="636" mass="75284">MNITKQQLEETLSKINELIESSLADKACLEYVEFIKNIENEENNTDQIIKAEIYASFAYFLFNVSEYEESIKMFIKAQNYGYSKSEIKNVIWQAFIEPNINEFEGIYRKNIELLLANGYILKALDFHELSFWLIPTLTENEYYIYDKDEELIKEKISLINKLDIYSSEISLDEFADFLIVEDWNYNSIQTYVKSITRNKKKSYVVMKDYMKFLSLFQGMLINLETISDTLIFDGFDSMKEYFKGCSVYLPRNIIHLTNESELAQKTIDEIHNYRITKEGRKGDNILLSICIPSYNRGNRAYDNVIHTLQCYYDEEIEVVLSNNGSDNETKEYYDNINKINDSRLNYFAFKEDQGGTLNFCKVCEIAQGKFVLLLSDEDLVNLNVLNNIMHMLNQGKEYLSILRTTGDVQQYTPSLKLAKAGSDALFTYMLTSNYMSGIIFNNEFLKKYNGIEYIKQHLDNVACSYYPHMFWELLLCQYGNVQGSNMVFINEGKPEEFEEVKKKVEVDNKYNISEYVPRYATIEIRLEQHKGFFHIFKDLEICQNNFSVFRAMYIKLVSKTMYLVNLSIDVFYRNTDMNLFEIIESAYEFCIKYLDEMYDDIQKENLKKYFKRNLKKYYSEDMEKIKCCYEHYKNKI</sequence>
<accession>A0A964RIQ7</accession>
<dbReference type="RefSeq" id="WP_160357781.1">
    <property type="nucleotide sequence ID" value="NZ_WSRQ01000002.1"/>
</dbReference>